<comment type="caution">
    <text evidence="1">The sequence shown here is derived from an EMBL/GenBank/DDBJ whole genome shotgun (WGS) entry which is preliminary data.</text>
</comment>
<accession>A0AAU9IEP1</accession>
<reference evidence="1" key="1">
    <citation type="submission" date="2021-09" db="EMBL/GenBank/DDBJ databases">
        <authorList>
            <consortium name="AG Swart"/>
            <person name="Singh M."/>
            <person name="Singh A."/>
            <person name="Seah K."/>
            <person name="Emmerich C."/>
        </authorList>
    </citation>
    <scope>NUCLEOTIDE SEQUENCE</scope>
    <source>
        <strain evidence="1">ATCC30299</strain>
    </source>
</reference>
<dbReference type="Proteomes" id="UP001162131">
    <property type="component" value="Unassembled WGS sequence"/>
</dbReference>
<keyword evidence="2" id="KW-1185">Reference proteome</keyword>
<proteinExistence type="predicted"/>
<organism evidence="1 2">
    <name type="scientific">Blepharisma stoltei</name>
    <dbReference type="NCBI Taxonomy" id="1481888"/>
    <lineage>
        <taxon>Eukaryota</taxon>
        <taxon>Sar</taxon>
        <taxon>Alveolata</taxon>
        <taxon>Ciliophora</taxon>
        <taxon>Postciliodesmatophora</taxon>
        <taxon>Heterotrichea</taxon>
        <taxon>Heterotrichida</taxon>
        <taxon>Blepharismidae</taxon>
        <taxon>Blepharisma</taxon>
    </lineage>
</organism>
<dbReference type="EMBL" id="CAJZBQ010000009">
    <property type="protein sequence ID" value="CAG9312871.1"/>
    <property type="molecule type" value="Genomic_DNA"/>
</dbReference>
<evidence type="ECO:0000313" key="2">
    <source>
        <dbReference type="Proteomes" id="UP001162131"/>
    </source>
</evidence>
<evidence type="ECO:0000313" key="1">
    <source>
        <dbReference type="EMBL" id="CAG9312871.1"/>
    </source>
</evidence>
<sequence>MKRSYNLTPTNIARSDTCPPSVTPRHACSPEVARNIIKLSKIVYNNKHPVSKIKVLEKQAIRGEFEPALSVTPKQKQAFSFKLSPRLVKSPIKNPDLSNFPKLPFGKHSSCNADQELSFEKIKAKTPKPDFNNKFSFGHDQKSPSSKFLNLNSSNYQVYDTKAGVLVCLKEKEVINSYEKEKNKWAAMLKMYQTFRDIEEEKRWRKKIKEVLNRGKKFEMQEYAPQIFTEEDLESEETGDNTKNVARHLKYLQNDL</sequence>
<name>A0AAU9IEP1_9CILI</name>
<protein>
    <submittedName>
        <fullName evidence="1">Uncharacterized protein</fullName>
    </submittedName>
</protein>
<gene>
    <name evidence="1" type="ORF">BSTOLATCC_MIC7663</name>
</gene>
<dbReference type="AlphaFoldDB" id="A0AAU9IEP1"/>